<keyword evidence="2 7" id="KW-0812">Transmembrane</keyword>
<comment type="subcellular location">
    <subcellularLocation>
        <location evidence="1">Mitochondrion membrane</location>
    </subcellularLocation>
</comment>
<keyword evidence="5 7" id="KW-0472">Membrane</keyword>
<dbReference type="GO" id="GO:0006754">
    <property type="term" value="P:ATP biosynthetic process"/>
    <property type="evidence" value="ECO:0007669"/>
    <property type="project" value="UniProtKB-KW"/>
</dbReference>
<evidence type="ECO:0000313" key="9">
    <source>
        <dbReference type="EMBL" id="AGL96395.1"/>
    </source>
</evidence>
<dbReference type="GO" id="GO:0031966">
    <property type="term" value="C:mitochondrial membrane"/>
    <property type="evidence" value="ECO:0007669"/>
    <property type="project" value="UniProtKB-SubCell"/>
</dbReference>
<gene>
    <name evidence="9" type="primary">atp8</name>
</gene>
<keyword evidence="3 7" id="KW-1133">Transmembrane helix</keyword>
<dbReference type="EMBL" id="KC750917">
    <property type="protein sequence ID" value="AGL96395.1"/>
    <property type="molecule type" value="Genomic_DNA"/>
</dbReference>
<dbReference type="GeneID" id="15825926"/>
<evidence type="ECO:0000256" key="7">
    <source>
        <dbReference type="SAM" id="Phobius"/>
    </source>
</evidence>
<protein>
    <submittedName>
        <fullName evidence="9">ATP synthase F0 subunit 8</fullName>
    </submittedName>
</protein>
<dbReference type="AlphaFoldDB" id="R9R8J2"/>
<evidence type="ECO:0000256" key="4">
    <source>
        <dbReference type="ARBA" id="ARBA00023128"/>
    </source>
</evidence>
<sequence>MPQLDRVIIFGQIFWLFFTFLTAYVVYTHFILSNLLKIFLVRWWKLRKDITQIALKIRLTSYLIDSNIQTLRRIYSTTRNILVSLTKSLLTKNLSKPKLVLNDLNSLVIKISLETSLYGSKSITKSGTYSYWT</sequence>
<accession>R9R8J2</accession>
<geneLocation type="mitochondrion" evidence="9"/>
<dbReference type="RefSeq" id="YP_008083542.1">
    <property type="nucleotide sequence ID" value="NC_021475.1"/>
</dbReference>
<name>R9R8J2_PYRTE</name>
<evidence type="ECO:0000259" key="8">
    <source>
        <dbReference type="Pfam" id="PF02326"/>
    </source>
</evidence>
<evidence type="ECO:0000256" key="1">
    <source>
        <dbReference type="ARBA" id="ARBA00004325"/>
    </source>
</evidence>
<reference evidence="9" key="1">
    <citation type="journal article" date="2013" name="Plant Biotechnol. Rep.">
        <title>Complete sequence and genetic features of the mitochondrial genome of Pyropia tenera (Rhodophyta).</title>
        <authorList>
            <person name="Hwang M.S."/>
            <person name="Kim S.-O."/>
            <person name="Ha D.-S."/>
            <person name="Lee J.E."/>
            <person name="Lee S.-R."/>
        </authorList>
    </citation>
    <scope>NUCLEOTIDE SEQUENCE</scope>
</reference>
<feature type="transmembrane region" description="Helical" evidence="7">
    <location>
        <begin position="12"/>
        <end position="40"/>
    </location>
</feature>
<keyword evidence="4 9" id="KW-0496">Mitochondrion</keyword>
<evidence type="ECO:0000256" key="6">
    <source>
        <dbReference type="ARBA" id="ARBA00023310"/>
    </source>
</evidence>
<dbReference type="Pfam" id="PF02326">
    <property type="entry name" value="YMF19"/>
    <property type="match status" value="1"/>
</dbReference>
<feature type="domain" description="ATP synthase YMF19-like N-terminal" evidence="8">
    <location>
        <begin position="2"/>
        <end position="74"/>
    </location>
</feature>
<evidence type="ECO:0000256" key="2">
    <source>
        <dbReference type="ARBA" id="ARBA00022692"/>
    </source>
</evidence>
<organism evidence="9">
    <name type="scientific">Pyropia tenera</name>
    <name type="common">Nori</name>
    <name type="synonym">Porphyra tenera</name>
    <dbReference type="NCBI Taxonomy" id="2785"/>
    <lineage>
        <taxon>Eukaryota</taxon>
        <taxon>Rhodophyta</taxon>
        <taxon>Bangiophyceae</taxon>
        <taxon>Bangiales</taxon>
        <taxon>Bangiaceae</taxon>
        <taxon>Pyropia</taxon>
    </lineage>
</organism>
<evidence type="ECO:0000256" key="5">
    <source>
        <dbReference type="ARBA" id="ARBA00023136"/>
    </source>
</evidence>
<dbReference type="InterPro" id="IPR003319">
    <property type="entry name" value="YMF19-like_N"/>
</dbReference>
<evidence type="ECO:0000256" key="3">
    <source>
        <dbReference type="ARBA" id="ARBA00022989"/>
    </source>
</evidence>
<keyword evidence="6" id="KW-0066">ATP synthesis</keyword>
<proteinExistence type="predicted"/>